<sequence>MRLDPRTKLIFVVGSSLLLFAPGGAAWTPAVLILGCVLSASVRAWRRLLLVSVTAASLGALAYGLPAVADSPATAALAVVAAFALRFAVLGGVVAHLLSTTDIGDFTGALRAARTPQVILVPATVMLRFFPIVADETRAVWAAMRLRQLTGVGALLRHPMLVVEQLVVPTIASSLRIADDLTASGLVRGVTDPGPTTTFHRPRLTAVDAGALLGAAVLFGCTYATLKAV</sequence>
<keyword evidence="3 6" id="KW-0812">Transmembrane</keyword>
<evidence type="ECO:0000313" key="7">
    <source>
        <dbReference type="EMBL" id="WYY08033.1"/>
    </source>
</evidence>
<evidence type="ECO:0000256" key="4">
    <source>
        <dbReference type="ARBA" id="ARBA00022989"/>
    </source>
</evidence>
<dbReference type="CDD" id="cd16914">
    <property type="entry name" value="EcfT"/>
    <property type="match status" value="1"/>
</dbReference>
<protein>
    <submittedName>
        <fullName evidence="7">Energy-coupling factor transporter transmembrane component T</fullName>
    </submittedName>
</protein>
<dbReference type="EMBL" id="CP136137">
    <property type="protein sequence ID" value="WYY08033.1"/>
    <property type="molecule type" value="Genomic_DNA"/>
</dbReference>
<keyword evidence="8" id="KW-1185">Reference proteome</keyword>
<dbReference type="RefSeq" id="WP_066167201.1">
    <property type="nucleotide sequence ID" value="NZ_CP136137.1"/>
</dbReference>
<evidence type="ECO:0000256" key="6">
    <source>
        <dbReference type="SAM" id="Phobius"/>
    </source>
</evidence>
<dbReference type="InterPro" id="IPR003339">
    <property type="entry name" value="ABC/ECF_trnsptr_transmembrane"/>
</dbReference>
<dbReference type="InterPro" id="IPR051611">
    <property type="entry name" value="ECF_transporter_component"/>
</dbReference>
<evidence type="ECO:0000256" key="1">
    <source>
        <dbReference type="ARBA" id="ARBA00004141"/>
    </source>
</evidence>
<proteinExistence type="predicted"/>
<evidence type="ECO:0000256" key="2">
    <source>
        <dbReference type="ARBA" id="ARBA00022475"/>
    </source>
</evidence>
<feature type="transmembrane region" description="Helical" evidence="6">
    <location>
        <begin position="49"/>
        <end position="68"/>
    </location>
</feature>
<feature type="transmembrane region" description="Helical" evidence="6">
    <location>
        <begin position="75"/>
        <end position="98"/>
    </location>
</feature>
<dbReference type="Pfam" id="PF02361">
    <property type="entry name" value="CbiQ"/>
    <property type="match status" value="1"/>
</dbReference>
<comment type="subcellular location">
    <subcellularLocation>
        <location evidence="1">Membrane</location>
        <topology evidence="1">Multi-pass membrane protein</topology>
    </subcellularLocation>
</comment>
<reference evidence="7 8" key="1">
    <citation type="journal article" date="2023" name="Virus Evol.">
        <title>Computational host range prediction-The good, the bad, and the ugly.</title>
        <authorList>
            <person name="Howell A.A."/>
            <person name="Versoza C.J."/>
            <person name="Pfeifer S.P."/>
        </authorList>
    </citation>
    <scope>NUCLEOTIDE SEQUENCE [LARGE SCALE GENOMIC DNA]</scope>
    <source>
        <strain evidence="7 8">1610/1b</strain>
    </source>
</reference>
<dbReference type="PANTHER" id="PTHR34857:SF2">
    <property type="entry name" value="SLL0384 PROTEIN"/>
    <property type="match status" value="1"/>
</dbReference>
<gene>
    <name evidence="7" type="ORF">RVF87_02810</name>
</gene>
<organism evidence="7 8">
    <name type="scientific">Gordonia hydrophobica</name>
    <dbReference type="NCBI Taxonomy" id="40516"/>
    <lineage>
        <taxon>Bacteria</taxon>
        <taxon>Bacillati</taxon>
        <taxon>Actinomycetota</taxon>
        <taxon>Actinomycetes</taxon>
        <taxon>Mycobacteriales</taxon>
        <taxon>Gordoniaceae</taxon>
        <taxon>Gordonia</taxon>
    </lineage>
</organism>
<keyword evidence="4 6" id="KW-1133">Transmembrane helix</keyword>
<evidence type="ECO:0000313" key="8">
    <source>
        <dbReference type="Proteomes" id="UP001479933"/>
    </source>
</evidence>
<keyword evidence="5 6" id="KW-0472">Membrane</keyword>
<accession>A0ABZ2U375</accession>
<dbReference type="Proteomes" id="UP001479933">
    <property type="component" value="Chromosome"/>
</dbReference>
<name>A0ABZ2U375_9ACTN</name>
<dbReference type="PANTHER" id="PTHR34857">
    <property type="entry name" value="SLL0384 PROTEIN"/>
    <property type="match status" value="1"/>
</dbReference>
<feature type="transmembrane region" description="Helical" evidence="6">
    <location>
        <begin position="206"/>
        <end position="226"/>
    </location>
</feature>
<evidence type="ECO:0000256" key="3">
    <source>
        <dbReference type="ARBA" id="ARBA00022692"/>
    </source>
</evidence>
<keyword evidence="2" id="KW-1003">Cell membrane</keyword>
<evidence type="ECO:0000256" key="5">
    <source>
        <dbReference type="ARBA" id="ARBA00023136"/>
    </source>
</evidence>